<dbReference type="Proteomes" id="UP001595925">
    <property type="component" value="Unassembled WGS sequence"/>
</dbReference>
<evidence type="ECO:0000256" key="3">
    <source>
        <dbReference type="ARBA" id="ARBA00022692"/>
    </source>
</evidence>
<evidence type="ECO:0000313" key="8">
    <source>
        <dbReference type="EMBL" id="MFC4989450.1"/>
    </source>
</evidence>
<dbReference type="NCBIfam" id="NF009295">
    <property type="entry name" value="PRK12652.1"/>
    <property type="match status" value="1"/>
</dbReference>
<dbReference type="InterPro" id="IPR014729">
    <property type="entry name" value="Rossmann-like_a/b/a_fold"/>
</dbReference>
<name>A0ABD5QIA3_9EURY</name>
<reference evidence="8 9" key="1">
    <citation type="journal article" date="2019" name="Int. J. Syst. Evol. Microbiol.">
        <title>The Global Catalogue of Microorganisms (GCM) 10K type strain sequencing project: providing services to taxonomists for standard genome sequencing and annotation.</title>
        <authorList>
            <consortium name="The Broad Institute Genomics Platform"/>
            <consortium name="The Broad Institute Genome Sequencing Center for Infectious Disease"/>
            <person name="Wu L."/>
            <person name="Ma J."/>
        </authorList>
    </citation>
    <scope>NUCLEOTIDE SEQUENCE [LARGE SCALE GENOMIC DNA]</scope>
    <source>
        <strain evidence="8 9">CGMCC 1.15824</strain>
    </source>
</reference>
<dbReference type="Gene3D" id="3.40.50.620">
    <property type="entry name" value="HUPs"/>
    <property type="match status" value="1"/>
</dbReference>
<keyword evidence="4 6" id="KW-1133">Transmembrane helix</keyword>
<dbReference type="InterPro" id="IPR006016">
    <property type="entry name" value="UspA"/>
</dbReference>
<evidence type="ECO:0000313" key="9">
    <source>
        <dbReference type="Proteomes" id="UP001595925"/>
    </source>
</evidence>
<comment type="caution">
    <text evidence="8">The sequence shown here is derived from an EMBL/GenBank/DDBJ whole genome shotgun (WGS) entry which is preliminary data.</text>
</comment>
<evidence type="ECO:0000256" key="2">
    <source>
        <dbReference type="ARBA" id="ARBA00022475"/>
    </source>
</evidence>
<dbReference type="GO" id="GO:0005886">
    <property type="term" value="C:plasma membrane"/>
    <property type="evidence" value="ECO:0007669"/>
    <property type="project" value="UniProtKB-SubCell"/>
</dbReference>
<dbReference type="RefSeq" id="WP_224829250.1">
    <property type="nucleotide sequence ID" value="NZ_JAIVEF010000018.1"/>
</dbReference>
<dbReference type="PANTHER" id="PTHR34584">
    <property type="entry name" value="NA(+)/H(+) ANTIPORTER SUBUNIT E1"/>
    <property type="match status" value="1"/>
</dbReference>
<keyword evidence="9" id="KW-1185">Reference proteome</keyword>
<feature type="domain" description="UspA" evidence="7">
    <location>
        <begin position="13"/>
        <end position="151"/>
    </location>
</feature>
<feature type="transmembrane region" description="Helical" evidence="6">
    <location>
        <begin position="237"/>
        <end position="260"/>
    </location>
</feature>
<evidence type="ECO:0000256" key="6">
    <source>
        <dbReference type="SAM" id="Phobius"/>
    </source>
</evidence>
<feature type="transmembrane region" description="Helical" evidence="6">
    <location>
        <begin position="175"/>
        <end position="192"/>
    </location>
</feature>
<dbReference type="Pfam" id="PF00582">
    <property type="entry name" value="Usp"/>
    <property type="match status" value="1"/>
</dbReference>
<keyword evidence="2" id="KW-1003">Cell membrane</keyword>
<proteinExistence type="predicted"/>
<organism evidence="8 9">
    <name type="scientific">Saliphagus infecundisoli</name>
    <dbReference type="NCBI Taxonomy" id="1849069"/>
    <lineage>
        <taxon>Archaea</taxon>
        <taxon>Methanobacteriati</taxon>
        <taxon>Methanobacteriota</taxon>
        <taxon>Stenosarchaea group</taxon>
        <taxon>Halobacteria</taxon>
        <taxon>Halobacteriales</taxon>
        <taxon>Natrialbaceae</taxon>
        <taxon>Saliphagus</taxon>
    </lineage>
</organism>
<dbReference type="PANTHER" id="PTHR34584:SF1">
    <property type="entry name" value="NA(+)_H(+) ANTIPORTER SUBUNIT E1"/>
    <property type="match status" value="1"/>
</dbReference>
<dbReference type="Pfam" id="PF01899">
    <property type="entry name" value="MNHE"/>
    <property type="match status" value="1"/>
</dbReference>
<dbReference type="SUPFAM" id="SSF52402">
    <property type="entry name" value="Adenine nucleotide alpha hydrolases-like"/>
    <property type="match status" value="1"/>
</dbReference>
<dbReference type="InterPro" id="IPR002758">
    <property type="entry name" value="Cation_antiport_E"/>
</dbReference>
<evidence type="ECO:0000256" key="5">
    <source>
        <dbReference type="ARBA" id="ARBA00023136"/>
    </source>
</evidence>
<dbReference type="AlphaFoldDB" id="A0ABD5QIA3"/>
<gene>
    <name evidence="8" type="ORF">ACFPFO_17145</name>
</gene>
<feature type="transmembrane region" description="Helical" evidence="6">
    <location>
        <begin position="198"/>
        <end position="216"/>
    </location>
</feature>
<dbReference type="EMBL" id="JBHSJG010000048">
    <property type="protein sequence ID" value="MFC4989450.1"/>
    <property type="molecule type" value="Genomic_DNA"/>
</dbReference>
<keyword evidence="3 6" id="KW-0812">Transmembrane</keyword>
<accession>A0ABD5QIA3</accession>
<evidence type="ECO:0000259" key="7">
    <source>
        <dbReference type="Pfam" id="PF00582"/>
    </source>
</evidence>
<sequence>MTTDPGSGDADIRFLVPVSDSPTLDATVEYAAREAREVAAETDDRVAFVLLVPSPRDGPPGDPEREREALLAEAEATAADILKMTDPEGTVDLERATLELERYPVDSVEYADAIVEFVAGERHTVVVDPDHRTAGGSPIGHTFESVLREADSIDLEVAPVERLARQRRFATRGGLAQFLTLAGLSFGFYMLVGGFSQPVFDVVTGTATALVVAGALSRITFERAPAPVGMVRATARWLAYVPYLLWQILTANVRIAYVVLHPDLPIDPSVQRFEAGVWGGTATATLANSITLTPGTLTLDVRNREFVVHSLTEDARADLLDGGLERAVRFVFYGREAMRYPSPRERLAAGDADDDRTGEAA</sequence>
<comment type="subcellular location">
    <subcellularLocation>
        <location evidence="1">Cell membrane</location>
        <topology evidence="1">Multi-pass membrane protein</topology>
    </subcellularLocation>
</comment>
<evidence type="ECO:0000256" key="1">
    <source>
        <dbReference type="ARBA" id="ARBA00004651"/>
    </source>
</evidence>
<evidence type="ECO:0000256" key="4">
    <source>
        <dbReference type="ARBA" id="ARBA00022989"/>
    </source>
</evidence>
<keyword evidence="5 6" id="KW-0472">Membrane</keyword>
<protein>
    <submittedName>
        <fullName evidence="8">Monovalent cation/H+ antiporter subunit E</fullName>
    </submittedName>
</protein>